<dbReference type="AlphaFoldDB" id="A0A951IZQ2"/>
<name>A0A951IZQ2_9BACT</name>
<keyword evidence="3" id="KW-1185">Reference proteome</keyword>
<sequence>MARVITIGGSLQFISALRKNFPAFHRINRRIYLGVALLTSITGILINLLNKPLGSQLNANLTAFNGVLIVVFTYSVYTRAKSSMVPSHRRWGLRLFMAASGVWFFRIGLMFYIGERLLSFFS</sequence>
<organism evidence="2 3">
    <name type="scientific">Arthrospiribacter ruber</name>
    <dbReference type="NCBI Taxonomy" id="2487934"/>
    <lineage>
        <taxon>Bacteria</taxon>
        <taxon>Pseudomonadati</taxon>
        <taxon>Bacteroidota</taxon>
        <taxon>Cytophagia</taxon>
        <taxon>Cytophagales</taxon>
        <taxon>Cyclobacteriaceae</taxon>
        <taxon>Arthrospiribacter</taxon>
    </lineage>
</organism>
<keyword evidence="1" id="KW-0812">Transmembrane</keyword>
<reference evidence="2 3" key="1">
    <citation type="journal article" date="2020" name="Syst. Appl. Microbiol.">
        <title>Arthrospiribacter ruber gen. nov., sp. nov., a novel bacterium isolated from Arthrospira cultures.</title>
        <authorList>
            <person name="Waleron M."/>
            <person name="Misztak A."/>
            <person name="Waleron M.M."/>
            <person name="Furmaniak M."/>
            <person name="Mrozik A."/>
            <person name="Waleron K."/>
        </authorList>
    </citation>
    <scope>NUCLEOTIDE SEQUENCE [LARGE SCALE GENOMIC DNA]</scope>
    <source>
        <strain evidence="2 3">DPMB0001</strain>
    </source>
</reference>
<proteinExistence type="predicted"/>
<dbReference type="Pfam" id="PF10067">
    <property type="entry name" value="DUF2306"/>
    <property type="match status" value="1"/>
</dbReference>
<protein>
    <submittedName>
        <fullName evidence="2">DUF2306 domain-containing protein</fullName>
    </submittedName>
</protein>
<gene>
    <name evidence="2" type="ORF">EGN73_10995</name>
</gene>
<keyword evidence="1" id="KW-0472">Membrane</keyword>
<feature type="transmembrane region" description="Helical" evidence="1">
    <location>
        <begin position="92"/>
        <end position="113"/>
    </location>
</feature>
<dbReference type="Proteomes" id="UP000727490">
    <property type="component" value="Unassembled WGS sequence"/>
</dbReference>
<evidence type="ECO:0000256" key="1">
    <source>
        <dbReference type="SAM" id="Phobius"/>
    </source>
</evidence>
<dbReference type="InterPro" id="IPR018750">
    <property type="entry name" value="DUF2306_membrane"/>
</dbReference>
<evidence type="ECO:0000313" key="3">
    <source>
        <dbReference type="Proteomes" id="UP000727490"/>
    </source>
</evidence>
<accession>A0A951IZQ2</accession>
<feature type="transmembrane region" description="Helical" evidence="1">
    <location>
        <begin position="31"/>
        <end position="49"/>
    </location>
</feature>
<keyword evidence="1" id="KW-1133">Transmembrane helix</keyword>
<feature type="transmembrane region" description="Helical" evidence="1">
    <location>
        <begin position="61"/>
        <end position="80"/>
    </location>
</feature>
<comment type="caution">
    <text evidence="2">The sequence shown here is derived from an EMBL/GenBank/DDBJ whole genome shotgun (WGS) entry which is preliminary data.</text>
</comment>
<evidence type="ECO:0000313" key="2">
    <source>
        <dbReference type="EMBL" id="MBW3468333.1"/>
    </source>
</evidence>
<dbReference type="EMBL" id="RPHB01000005">
    <property type="protein sequence ID" value="MBW3468333.1"/>
    <property type="molecule type" value="Genomic_DNA"/>
</dbReference>